<evidence type="ECO:0000313" key="1">
    <source>
        <dbReference type="EMBL" id="CAG8681384.1"/>
    </source>
</evidence>
<reference evidence="1" key="1">
    <citation type="submission" date="2021-06" db="EMBL/GenBank/DDBJ databases">
        <authorList>
            <person name="Kallberg Y."/>
            <person name="Tangrot J."/>
            <person name="Rosling A."/>
        </authorList>
    </citation>
    <scope>NUCLEOTIDE SEQUENCE</scope>
    <source>
        <strain evidence="1">MA461A</strain>
    </source>
</reference>
<comment type="caution">
    <text evidence="1">The sequence shown here is derived from an EMBL/GenBank/DDBJ whole genome shotgun (WGS) entry which is preliminary data.</text>
</comment>
<organism evidence="1 2">
    <name type="scientific">Racocetra persica</name>
    <dbReference type="NCBI Taxonomy" id="160502"/>
    <lineage>
        <taxon>Eukaryota</taxon>
        <taxon>Fungi</taxon>
        <taxon>Fungi incertae sedis</taxon>
        <taxon>Mucoromycota</taxon>
        <taxon>Glomeromycotina</taxon>
        <taxon>Glomeromycetes</taxon>
        <taxon>Diversisporales</taxon>
        <taxon>Gigasporaceae</taxon>
        <taxon>Racocetra</taxon>
    </lineage>
</organism>
<accession>A0ACA9NZ87</accession>
<name>A0ACA9NZ87_9GLOM</name>
<gene>
    <name evidence="1" type="ORF">RPERSI_LOCUS9130</name>
</gene>
<evidence type="ECO:0000313" key="2">
    <source>
        <dbReference type="Proteomes" id="UP000789920"/>
    </source>
</evidence>
<keyword evidence="2" id="KW-1185">Reference proteome</keyword>
<sequence>MVVFERVQKPPERSTNTPYDGSHKNNHKGSYAGIGVCYENGSKQITEPLPGDLQTNNRAELYAVIRALET</sequence>
<feature type="non-terminal residue" evidence="1">
    <location>
        <position position="70"/>
    </location>
</feature>
<protein>
    <submittedName>
        <fullName evidence="1">32947_t:CDS:1</fullName>
    </submittedName>
</protein>
<dbReference type="EMBL" id="CAJVQC010016989">
    <property type="protein sequence ID" value="CAG8681384.1"/>
    <property type="molecule type" value="Genomic_DNA"/>
</dbReference>
<dbReference type="Proteomes" id="UP000789920">
    <property type="component" value="Unassembled WGS sequence"/>
</dbReference>
<proteinExistence type="predicted"/>